<sequence>MAGDTLVRHFFRSFGYVFWQTKSIYGVLFGVVVAGGFVVGRAENLPFGDGFYFAMITGLTIGYGDIAPVTAVGRLVAIGLGVVGIIVTGMIVATAVHALRDAVEVTRITEE</sequence>
<dbReference type="SUPFAM" id="SSF81324">
    <property type="entry name" value="Voltage-gated potassium channels"/>
    <property type="match status" value="1"/>
</dbReference>
<dbReference type="Pfam" id="PF07885">
    <property type="entry name" value="Ion_trans_2"/>
    <property type="match status" value="1"/>
</dbReference>
<dbReference type="Proteomes" id="UP001143304">
    <property type="component" value="Unassembled WGS sequence"/>
</dbReference>
<reference evidence="3" key="1">
    <citation type="submission" date="2019-02" db="EMBL/GenBank/DDBJ databases">
        <authorList>
            <person name="Li S.-H."/>
        </authorList>
    </citation>
    <scope>NUCLEOTIDE SEQUENCE</scope>
    <source>
        <strain evidence="3">IMCC11814</strain>
    </source>
</reference>
<gene>
    <name evidence="3" type="ORF">EYC82_17930</name>
</gene>
<feature type="transmembrane region" description="Helical" evidence="1">
    <location>
        <begin position="23"/>
        <end position="39"/>
    </location>
</feature>
<keyword evidence="3" id="KW-0407">Ion channel</keyword>
<protein>
    <submittedName>
        <fullName evidence="3">Two pore domain potassium channel family protein</fullName>
    </submittedName>
</protein>
<organism evidence="3 4">
    <name type="scientific">Candidatus Marimicrobium litorale</name>
    <dbReference type="NCBI Taxonomy" id="2518991"/>
    <lineage>
        <taxon>Bacteria</taxon>
        <taxon>Pseudomonadati</taxon>
        <taxon>Pseudomonadota</taxon>
        <taxon>Gammaproteobacteria</taxon>
        <taxon>Cellvibrionales</taxon>
        <taxon>Halieaceae</taxon>
        <taxon>Marimicrobium</taxon>
    </lineage>
</organism>
<evidence type="ECO:0000313" key="3">
    <source>
        <dbReference type="EMBL" id="MCX2979223.1"/>
    </source>
</evidence>
<dbReference type="Gene3D" id="1.10.287.70">
    <property type="match status" value="1"/>
</dbReference>
<feature type="transmembrane region" description="Helical" evidence="1">
    <location>
        <begin position="51"/>
        <end position="69"/>
    </location>
</feature>
<keyword evidence="1" id="KW-0472">Membrane</keyword>
<accession>A0ABT3TA99</accession>
<evidence type="ECO:0000256" key="1">
    <source>
        <dbReference type="SAM" id="Phobius"/>
    </source>
</evidence>
<keyword evidence="4" id="KW-1185">Reference proteome</keyword>
<proteinExistence type="predicted"/>
<keyword evidence="1" id="KW-0812">Transmembrane</keyword>
<comment type="caution">
    <text evidence="3">The sequence shown here is derived from an EMBL/GenBank/DDBJ whole genome shotgun (WGS) entry which is preliminary data.</text>
</comment>
<feature type="domain" description="Potassium channel" evidence="2">
    <location>
        <begin position="30"/>
        <end position="99"/>
    </location>
</feature>
<keyword evidence="3" id="KW-0406">Ion transport</keyword>
<feature type="transmembrane region" description="Helical" evidence="1">
    <location>
        <begin position="75"/>
        <end position="99"/>
    </location>
</feature>
<evidence type="ECO:0000313" key="4">
    <source>
        <dbReference type="Proteomes" id="UP001143304"/>
    </source>
</evidence>
<dbReference type="InterPro" id="IPR013099">
    <property type="entry name" value="K_chnl_dom"/>
</dbReference>
<name>A0ABT3TA99_9GAMM</name>
<keyword evidence="1" id="KW-1133">Transmembrane helix</keyword>
<keyword evidence="3" id="KW-0813">Transport</keyword>
<dbReference type="GO" id="GO:0034220">
    <property type="term" value="P:monoatomic ion transmembrane transport"/>
    <property type="evidence" value="ECO:0007669"/>
    <property type="project" value="UniProtKB-KW"/>
</dbReference>
<dbReference type="EMBL" id="SHNO01000003">
    <property type="protein sequence ID" value="MCX2979223.1"/>
    <property type="molecule type" value="Genomic_DNA"/>
</dbReference>
<evidence type="ECO:0000259" key="2">
    <source>
        <dbReference type="Pfam" id="PF07885"/>
    </source>
</evidence>